<feature type="transmembrane region" description="Helical" evidence="1">
    <location>
        <begin position="189"/>
        <end position="209"/>
    </location>
</feature>
<comment type="caution">
    <text evidence="2">The sequence shown here is derived from an EMBL/GenBank/DDBJ whole genome shotgun (WGS) entry which is preliminary data.</text>
</comment>
<evidence type="ECO:0000313" key="3">
    <source>
        <dbReference type="Proteomes" id="UP001304298"/>
    </source>
</evidence>
<feature type="transmembrane region" description="Helical" evidence="1">
    <location>
        <begin position="66"/>
        <end position="86"/>
    </location>
</feature>
<sequence>MEASDKEGGVSFSERLPFYVVVQLVSVLLPGAALLTEVTVLGIHYARHPGTDLGFLVDALSGIRGAGIVLFAAVGVSGAFVLGYLSRELAFGAMGRIERISRRWTRRKHRAPESWQRVRDLVGDKTADALVEQHHVLKLLDGKGKDLGIRSGAGGGHVADTSLEVFAYSKLWLRGRSAAFRLDFVELEINVLAGLLGPVLLFAVDVLVVGDEPGAVRITAVPVGLLLCAAVLRSIRRLRRTERWEALRNFAFEAAIQQAESKRAIG</sequence>
<protein>
    <submittedName>
        <fullName evidence="2">Uncharacterized protein</fullName>
    </submittedName>
</protein>
<name>A0ABU5RHU6_9PSEU</name>
<evidence type="ECO:0000256" key="1">
    <source>
        <dbReference type="SAM" id="Phobius"/>
    </source>
</evidence>
<accession>A0ABU5RHU6</accession>
<keyword evidence="1" id="KW-0472">Membrane</keyword>
<keyword evidence="1" id="KW-0812">Transmembrane</keyword>
<proteinExistence type="predicted"/>
<dbReference type="RefSeq" id="WP_323332708.1">
    <property type="nucleotide sequence ID" value="NZ_JAYFSI010000010.1"/>
</dbReference>
<reference evidence="2 3" key="1">
    <citation type="submission" date="2023-12" db="EMBL/GenBank/DDBJ databases">
        <title>Amycolatopsis sp. V23-08.</title>
        <authorList>
            <person name="Somphong A."/>
        </authorList>
    </citation>
    <scope>NUCLEOTIDE SEQUENCE [LARGE SCALE GENOMIC DNA]</scope>
    <source>
        <strain evidence="2 3">V23-08</strain>
    </source>
</reference>
<evidence type="ECO:0000313" key="2">
    <source>
        <dbReference type="EMBL" id="MEA5364716.1"/>
    </source>
</evidence>
<dbReference type="Proteomes" id="UP001304298">
    <property type="component" value="Unassembled WGS sequence"/>
</dbReference>
<feature type="transmembrane region" description="Helical" evidence="1">
    <location>
        <begin position="215"/>
        <end position="235"/>
    </location>
</feature>
<keyword evidence="3" id="KW-1185">Reference proteome</keyword>
<organism evidence="2 3">
    <name type="scientific">Amycolatopsis heterodermiae</name>
    <dbReference type="NCBI Taxonomy" id="3110235"/>
    <lineage>
        <taxon>Bacteria</taxon>
        <taxon>Bacillati</taxon>
        <taxon>Actinomycetota</taxon>
        <taxon>Actinomycetes</taxon>
        <taxon>Pseudonocardiales</taxon>
        <taxon>Pseudonocardiaceae</taxon>
        <taxon>Amycolatopsis</taxon>
    </lineage>
</organism>
<keyword evidence="1" id="KW-1133">Transmembrane helix</keyword>
<gene>
    <name evidence="2" type="ORF">VA596_34655</name>
</gene>
<feature type="transmembrane region" description="Helical" evidence="1">
    <location>
        <begin position="20"/>
        <end position="46"/>
    </location>
</feature>
<dbReference type="EMBL" id="JAYFSI010000010">
    <property type="protein sequence ID" value="MEA5364716.1"/>
    <property type="molecule type" value="Genomic_DNA"/>
</dbReference>